<dbReference type="OrthoDB" id="10501144at2759"/>
<proteinExistence type="predicted"/>
<accession>A0A0R3SUT1</accession>
<name>A0A0R3SUT1_HYMDI</name>
<gene>
    <name evidence="1" type="ORF">HDID_LOCUS9276</name>
</gene>
<evidence type="ECO:0000313" key="1">
    <source>
        <dbReference type="EMBL" id="VDL61593.1"/>
    </source>
</evidence>
<evidence type="ECO:0000313" key="2">
    <source>
        <dbReference type="Proteomes" id="UP000274504"/>
    </source>
</evidence>
<dbReference type="AlphaFoldDB" id="A0A0R3SUT1"/>
<evidence type="ECO:0000313" key="3">
    <source>
        <dbReference type="WBParaSite" id="HDID_0000927801-mRNA-1"/>
    </source>
</evidence>
<reference evidence="1 2" key="2">
    <citation type="submission" date="2018-11" db="EMBL/GenBank/DDBJ databases">
        <authorList>
            <consortium name="Pathogen Informatics"/>
        </authorList>
    </citation>
    <scope>NUCLEOTIDE SEQUENCE [LARGE SCALE GENOMIC DNA]</scope>
</reference>
<organism evidence="3">
    <name type="scientific">Hymenolepis diminuta</name>
    <name type="common">Rat tapeworm</name>
    <dbReference type="NCBI Taxonomy" id="6216"/>
    <lineage>
        <taxon>Eukaryota</taxon>
        <taxon>Metazoa</taxon>
        <taxon>Spiralia</taxon>
        <taxon>Lophotrochozoa</taxon>
        <taxon>Platyhelminthes</taxon>
        <taxon>Cestoda</taxon>
        <taxon>Eucestoda</taxon>
        <taxon>Cyclophyllidea</taxon>
        <taxon>Hymenolepididae</taxon>
        <taxon>Hymenolepis</taxon>
    </lineage>
</organism>
<reference evidence="3" key="1">
    <citation type="submission" date="2017-02" db="UniProtKB">
        <authorList>
            <consortium name="WormBaseParasite"/>
        </authorList>
    </citation>
    <scope>IDENTIFICATION</scope>
</reference>
<protein>
    <submittedName>
        <fullName evidence="3">Non-specific serine/threonine protein kinase</fullName>
    </submittedName>
</protein>
<sequence>MIVSLLAIIEKALKTNTLKSDDLSNFILLCFAQCLNMLILALPMQLTSDDLTDFPDVDILQRLIRIENLLNSPPSSIFFEYFMISYRFAARLSPRIFEIWVDKFPSNSVFVPFLKNQYMEIIPACLTLVRSALMDSFCLEGLDMMKELLNSVTSCDKPEMIQHFVRLLFIGKPSIISLISRSKVTHSLKSFFYQCIHLCIPIRDRLHVQYLSSLMSLYLKTVQIDIKSDMDLPSLKKIFTPYLDIVYDLSDVNSNQRDSIFMVQLISTGVLRTSGLNKIQNAMLRELVCPVLTSVQLDNPGQISLASDFVSAFIRLLANISEPEVIHLVIDTLPVLSRIILNTNISLSCVKSIMSAFVDYLTSPMSSLNPASSISGIVKTVLKNFFQLIFQCFESDKSRISSDCRSFTWTALYNVLSQSHDNDSVIVLIHQDEQLRSMLHRLAQFAEVHFRASTELPYDLHPILIGVLLELCLQMKQELSLESIPLNVTNSTFIDKVISFCLEKSQESLEISEQLEEVKTLSVPMSYYLTEEKQLTYSPNKKRLTLFFFVFYRFLHVSDLSKSNDRAILQKFIHEIEHLRSYDLAYLAATKHNEIKIWFSDLVSSILDLLKREDLRKGSSLIHLMIDLLEFLCMGKVFPLVQVAPIQLKKVLQLVLETKSSLLQLRIIRLLAEWSRKMNPLEPDEYLAWPRHYNLSLSDQPDTTENIPLVRMFGFVRSSISLSHWQQGSNQAYPPSVLSTIWSSEDFSLSEDSMEFPGSSSTFRRDSGGVTVSLWYKMVSVSNHCIYFHNMK</sequence>
<dbReference type="Proteomes" id="UP000274504">
    <property type="component" value="Unassembled WGS sequence"/>
</dbReference>
<dbReference type="EMBL" id="UYSG01011249">
    <property type="protein sequence ID" value="VDL61593.1"/>
    <property type="molecule type" value="Genomic_DNA"/>
</dbReference>
<dbReference type="WBParaSite" id="HDID_0000927801-mRNA-1">
    <property type="protein sequence ID" value="HDID_0000927801-mRNA-1"/>
    <property type="gene ID" value="HDID_0000927801"/>
</dbReference>